<protein>
    <submittedName>
        <fullName evidence="6">IclR family transcriptional regulator</fullName>
    </submittedName>
</protein>
<dbReference type="InterPro" id="IPR036390">
    <property type="entry name" value="WH_DNA-bd_sf"/>
</dbReference>
<dbReference type="InterPro" id="IPR029016">
    <property type="entry name" value="GAF-like_dom_sf"/>
</dbReference>
<dbReference type="PROSITE" id="PS51077">
    <property type="entry name" value="HTH_ICLR"/>
    <property type="match status" value="1"/>
</dbReference>
<feature type="domain" description="HTH iclR-type" evidence="4">
    <location>
        <begin position="1"/>
        <end position="63"/>
    </location>
</feature>
<evidence type="ECO:0000313" key="7">
    <source>
        <dbReference type="Proteomes" id="UP001165396"/>
    </source>
</evidence>
<dbReference type="RefSeq" id="WP_258295565.1">
    <property type="nucleotide sequence ID" value="NZ_JANKJG010000012.1"/>
</dbReference>
<proteinExistence type="predicted"/>
<evidence type="ECO:0000259" key="4">
    <source>
        <dbReference type="PROSITE" id="PS51077"/>
    </source>
</evidence>
<dbReference type="EMBL" id="JANKJG010000012">
    <property type="protein sequence ID" value="MCR8827793.1"/>
    <property type="molecule type" value="Genomic_DNA"/>
</dbReference>
<dbReference type="PANTHER" id="PTHR30136:SF35">
    <property type="entry name" value="HTH-TYPE TRANSCRIPTIONAL REGULATOR RV1719"/>
    <property type="match status" value="1"/>
</dbReference>
<dbReference type="Pfam" id="PF01614">
    <property type="entry name" value="IclR_C"/>
    <property type="match status" value="1"/>
</dbReference>
<dbReference type="SMART" id="SM00346">
    <property type="entry name" value="HTH_ICLR"/>
    <property type="match status" value="1"/>
</dbReference>
<dbReference type="InterPro" id="IPR036388">
    <property type="entry name" value="WH-like_DNA-bd_sf"/>
</dbReference>
<name>A0ABT1Z3S7_9RHOB</name>
<evidence type="ECO:0000256" key="1">
    <source>
        <dbReference type="ARBA" id="ARBA00023015"/>
    </source>
</evidence>
<dbReference type="Proteomes" id="UP001165396">
    <property type="component" value="Unassembled WGS sequence"/>
</dbReference>
<gene>
    <name evidence="6" type="ORF">NTA49_14725</name>
</gene>
<keyword evidence="1" id="KW-0805">Transcription regulation</keyword>
<dbReference type="SUPFAM" id="SSF55781">
    <property type="entry name" value="GAF domain-like"/>
    <property type="match status" value="1"/>
</dbReference>
<comment type="caution">
    <text evidence="6">The sequence shown here is derived from an EMBL/GenBank/DDBJ whole genome shotgun (WGS) entry which is preliminary data.</text>
</comment>
<keyword evidence="2" id="KW-0238">DNA-binding</keyword>
<organism evidence="6 7">
    <name type="scientific">Pseudosulfitobacter koreensis</name>
    <dbReference type="NCBI Taxonomy" id="2968472"/>
    <lineage>
        <taxon>Bacteria</taxon>
        <taxon>Pseudomonadati</taxon>
        <taxon>Pseudomonadota</taxon>
        <taxon>Alphaproteobacteria</taxon>
        <taxon>Rhodobacterales</taxon>
        <taxon>Roseobacteraceae</taxon>
        <taxon>Pseudosulfitobacter</taxon>
    </lineage>
</organism>
<keyword evidence="7" id="KW-1185">Reference proteome</keyword>
<evidence type="ECO:0000259" key="5">
    <source>
        <dbReference type="PROSITE" id="PS51078"/>
    </source>
</evidence>
<dbReference type="Gene3D" id="3.30.450.40">
    <property type="match status" value="1"/>
</dbReference>
<sequence>MSTIAKALNLLDLFTPARPAIGLSDVQRLAGRDKATVHRHLVALSDAGFLEQDPATRAYRLGHALTRLAAMRAQTVPAGDMVSSLVEDISRQAGELVHLSQLRGFDLVSISHAEVHDHPVRVTFDAAGLPPLFNTSSGKVILAYSAQPFVSAAMAEHQVRSGAPLQNDAVLRDIEAVRAQGYAATRDALEQGVSSVAIPVFDAQGGVMGACSVAYPTARGHDPKEIAALLIARGPDLTARLGGIVPTAVADIWNERHAVPERRQP</sequence>
<evidence type="ECO:0000256" key="2">
    <source>
        <dbReference type="ARBA" id="ARBA00023125"/>
    </source>
</evidence>
<dbReference type="InterPro" id="IPR014757">
    <property type="entry name" value="Tscrpt_reg_IclR_C"/>
</dbReference>
<dbReference type="PROSITE" id="PS51078">
    <property type="entry name" value="ICLR_ED"/>
    <property type="match status" value="1"/>
</dbReference>
<reference evidence="6" key="1">
    <citation type="submission" date="2022-07" db="EMBL/GenBank/DDBJ databases">
        <title>Pseudosulfitobacter sp. strain AP-MA-4, whole genome sequence.</title>
        <authorList>
            <person name="Jiang Y."/>
        </authorList>
    </citation>
    <scope>NUCLEOTIDE SEQUENCE</scope>
    <source>
        <strain evidence="6">AP-MA-4</strain>
    </source>
</reference>
<dbReference type="InterPro" id="IPR005471">
    <property type="entry name" value="Tscrpt_reg_IclR_N"/>
</dbReference>
<dbReference type="SUPFAM" id="SSF46785">
    <property type="entry name" value="Winged helix' DNA-binding domain"/>
    <property type="match status" value="1"/>
</dbReference>
<dbReference type="Gene3D" id="1.10.10.10">
    <property type="entry name" value="Winged helix-like DNA-binding domain superfamily/Winged helix DNA-binding domain"/>
    <property type="match status" value="1"/>
</dbReference>
<evidence type="ECO:0000256" key="3">
    <source>
        <dbReference type="ARBA" id="ARBA00023163"/>
    </source>
</evidence>
<feature type="domain" description="IclR-ED" evidence="5">
    <location>
        <begin position="64"/>
        <end position="243"/>
    </location>
</feature>
<dbReference type="PANTHER" id="PTHR30136">
    <property type="entry name" value="HELIX-TURN-HELIX TRANSCRIPTIONAL REGULATOR, ICLR FAMILY"/>
    <property type="match status" value="1"/>
</dbReference>
<dbReference type="InterPro" id="IPR050707">
    <property type="entry name" value="HTH_MetabolicPath_Reg"/>
</dbReference>
<keyword evidence="3" id="KW-0804">Transcription</keyword>
<accession>A0ABT1Z3S7</accession>
<dbReference type="Pfam" id="PF09339">
    <property type="entry name" value="HTH_IclR"/>
    <property type="match status" value="1"/>
</dbReference>
<evidence type="ECO:0000313" key="6">
    <source>
        <dbReference type="EMBL" id="MCR8827793.1"/>
    </source>
</evidence>